<comment type="caution">
    <text evidence="12">The sequence shown here is derived from an EMBL/GenBank/DDBJ whole genome shotgun (WGS) entry which is preliminary data.</text>
</comment>
<feature type="binding site" evidence="8">
    <location>
        <begin position="30"/>
        <end position="37"/>
    </location>
    <ligand>
        <name>ATP</name>
        <dbReference type="ChEBI" id="CHEBI:30616"/>
    </ligand>
</feature>
<comment type="similarity">
    <text evidence="1 8 9">Belongs to the NAD synthetase family.</text>
</comment>
<accession>A0ABS2WQ92</accession>
<reference evidence="12" key="2">
    <citation type="submission" date="2021-02" db="EMBL/GenBank/DDBJ databases">
        <authorList>
            <person name="Merkel A.Y."/>
        </authorList>
    </citation>
    <scope>NUCLEOTIDE SEQUENCE</scope>
    <source>
        <strain evidence="12">T05b</strain>
    </source>
</reference>
<evidence type="ECO:0000256" key="3">
    <source>
        <dbReference type="ARBA" id="ARBA00022723"/>
    </source>
</evidence>
<feature type="binding site" evidence="8">
    <location>
        <position position="130"/>
    </location>
    <ligand>
        <name>ATP</name>
        <dbReference type="ChEBI" id="CHEBI:30616"/>
    </ligand>
</feature>
<dbReference type="GO" id="GO:0008795">
    <property type="term" value="F:NAD+ synthase activity"/>
    <property type="evidence" value="ECO:0007669"/>
    <property type="project" value="UniProtKB-EC"/>
</dbReference>
<dbReference type="EC" id="6.3.1.5" evidence="8 10"/>
<reference evidence="12" key="1">
    <citation type="submission" date="2021-02" db="EMBL/GenBank/DDBJ databases">
        <title>Sulfurospirillum tamanensis sp. nov.</title>
        <authorList>
            <person name="Frolova A."/>
            <person name="Merkel A."/>
            <person name="Slobodkin A."/>
        </authorList>
    </citation>
    <scope>NUCLEOTIDE SEQUENCE</scope>
    <source>
        <strain evidence="12">T05b</strain>
    </source>
</reference>
<dbReference type="HAMAP" id="MF_00193">
    <property type="entry name" value="NadE_ammonia_dep"/>
    <property type="match status" value="1"/>
</dbReference>
<keyword evidence="2 8" id="KW-0436">Ligase</keyword>
<keyword evidence="6 8" id="KW-0460">Magnesium</keyword>
<keyword evidence="5 8" id="KW-0067">ATP-binding</keyword>
<evidence type="ECO:0000259" key="11">
    <source>
        <dbReference type="Pfam" id="PF02540"/>
    </source>
</evidence>
<dbReference type="CDD" id="cd00553">
    <property type="entry name" value="NAD_synthase"/>
    <property type="match status" value="1"/>
</dbReference>
<evidence type="ECO:0000256" key="10">
    <source>
        <dbReference type="RuleBase" id="RU003812"/>
    </source>
</evidence>
<protein>
    <recommendedName>
        <fullName evidence="8 10">NH(3)-dependent NAD(+) synthetase</fullName>
        <ecNumber evidence="8 10">6.3.1.5</ecNumber>
    </recommendedName>
</protein>
<gene>
    <name evidence="8" type="primary">nadE</name>
    <name evidence="12" type="ORF">JWV37_03015</name>
</gene>
<feature type="binding site" description="in other chain" evidence="8">
    <location>
        <position position="110"/>
    </location>
    <ligand>
        <name>deamido-NAD(+)</name>
        <dbReference type="ChEBI" id="CHEBI:58437"/>
        <note>ligand shared between two neighboring subunits</note>
    </ligand>
</feature>
<keyword evidence="4 8" id="KW-0547">Nucleotide-binding</keyword>
<feature type="domain" description="NAD/GMP synthase" evidence="11">
    <location>
        <begin position="11"/>
        <end position="245"/>
    </location>
</feature>
<organism evidence="12 13">
    <name type="scientific">Sulfurospirillum tamanense</name>
    <dbReference type="NCBI Taxonomy" id="2813362"/>
    <lineage>
        <taxon>Bacteria</taxon>
        <taxon>Pseudomonadati</taxon>
        <taxon>Campylobacterota</taxon>
        <taxon>Epsilonproteobacteria</taxon>
        <taxon>Campylobacterales</taxon>
        <taxon>Sulfurospirillaceae</taxon>
        <taxon>Sulfurospirillum</taxon>
    </lineage>
</organism>
<feature type="binding site" evidence="8">
    <location>
        <position position="36"/>
    </location>
    <ligand>
        <name>Mg(2+)</name>
        <dbReference type="ChEBI" id="CHEBI:18420"/>
    </ligand>
</feature>
<comment type="caution">
    <text evidence="8">Lacks conserved residue(s) required for the propagation of feature annotation.</text>
</comment>
<dbReference type="NCBIfam" id="NF010587">
    <property type="entry name" value="PRK13980.1"/>
    <property type="match status" value="1"/>
</dbReference>
<evidence type="ECO:0000256" key="8">
    <source>
        <dbReference type="HAMAP-Rule" id="MF_00193"/>
    </source>
</evidence>
<evidence type="ECO:0000256" key="1">
    <source>
        <dbReference type="ARBA" id="ARBA00005859"/>
    </source>
</evidence>
<comment type="catalytic activity">
    <reaction evidence="8 10">
        <text>deamido-NAD(+) + NH4(+) + ATP = AMP + diphosphate + NAD(+) + H(+)</text>
        <dbReference type="Rhea" id="RHEA:21188"/>
        <dbReference type="ChEBI" id="CHEBI:15378"/>
        <dbReference type="ChEBI" id="CHEBI:28938"/>
        <dbReference type="ChEBI" id="CHEBI:30616"/>
        <dbReference type="ChEBI" id="CHEBI:33019"/>
        <dbReference type="ChEBI" id="CHEBI:57540"/>
        <dbReference type="ChEBI" id="CHEBI:58437"/>
        <dbReference type="ChEBI" id="CHEBI:456215"/>
        <dbReference type="EC" id="6.3.1.5"/>
    </reaction>
</comment>
<dbReference type="NCBIfam" id="TIGR00552">
    <property type="entry name" value="nadE"/>
    <property type="match status" value="1"/>
</dbReference>
<dbReference type="EMBL" id="JAFHKK010000004">
    <property type="protein sequence ID" value="MBN2963740.1"/>
    <property type="molecule type" value="Genomic_DNA"/>
</dbReference>
<evidence type="ECO:0000256" key="6">
    <source>
        <dbReference type="ARBA" id="ARBA00022842"/>
    </source>
</evidence>
<dbReference type="Proteomes" id="UP000703590">
    <property type="component" value="Unassembled WGS sequence"/>
</dbReference>
<dbReference type="PANTHER" id="PTHR23090">
    <property type="entry name" value="NH 3 /GLUTAMINE-DEPENDENT NAD + SYNTHETASE"/>
    <property type="match status" value="1"/>
</dbReference>
<dbReference type="Pfam" id="PF02540">
    <property type="entry name" value="NAD_synthase"/>
    <property type="match status" value="1"/>
</dbReference>
<sequence length="267" mass="29886">MKKFERITTFLMHFLTEEVTKIGLRRVVLGLSGGVDSAVVALLAKRAFGDNMLCVMMPDTHSSPQSLEDAKTLCAAFDLPYEIHPIGPLTQAYNQGKSLSPLRQGNFAARMRMAVLYDISAREQALVLGTSNKSELLLGYGTLHGDLASALNPIGDLYKTEIFEYGAYLGVIPAILSKPPSADLWEGQSDEEELGYTYARIDAFFRAYVDERATEEELLARGFEAPLIEMLLHRIYANHFKRRQAIVAKLSERTIGHDFLYPRDIKH</sequence>
<keyword evidence="13" id="KW-1185">Reference proteome</keyword>
<evidence type="ECO:0000313" key="13">
    <source>
        <dbReference type="Proteomes" id="UP000703590"/>
    </source>
</evidence>
<dbReference type="InterPro" id="IPR003694">
    <property type="entry name" value="NAD_synthase"/>
</dbReference>
<evidence type="ECO:0000256" key="9">
    <source>
        <dbReference type="RuleBase" id="RU003811"/>
    </source>
</evidence>
<evidence type="ECO:0000256" key="2">
    <source>
        <dbReference type="ARBA" id="ARBA00022598"/>
    </source>
</evidence>
<feature type="binding site" evidence="8">
    <location>
        <position position="181"/>
    </location>
    <ligand>
        <name>ATP</name>
        <dbReference type="ChEBI" id="CHEBI:30616"/>
    </ligand>
</feature>
<name>A0ABS2WQ92_9BACT</name>
<dbReference type="InterPro" id="IPR014729">
    <property type="entry name" value="Rossmann-like_a/b/a_fold"/>
</dbReference>
<feature type="binding site" evidence="8">
    <location>
        <position position="159"/>
    </location>
    <ligand>
        <name>ATP</name>
        <dbReference type="ChEBI" id="CHEBI:30616"/>
    </ligand>
</feature>
<dbReference type="RefSeq" id="WP_205458181.1">
    <property type="nucleotide sequence ID" value="NZ_JAFHKK010000004.1"/>
</dbReference>
<dbReference type="InterPro" id="IPR022310">
    <property type="entry name" value="NAD/GMP_synthase"/>
</dbReference>
<evidence type="ECO:0000313" key="12">
    <source>
        <dbReference type="EMBL" id="MBN2963740.1"/>
    </source>
</evidence>
<comment type="subunit">
    <text evidence="8">Homodimer.</text>
</comment>
<dbReference type="InterPro" id="IPR022926">
    <property type="entry name" value="NH(3)-dep_NAD(+)_synth"/>
</dbReference>
<dbReference type="Gene3D" id="3.40.50.620">
    <property type="entry name" value="HUPs"/>
    <property type="match status" value="1"/>
</dbReference>
<feature type="binding site" evidence="8">
    <location>
        <position position="135"/>
    </location>
    <ligand>
        <name>Mg(2+)</name>
        <dbReference type="ChEBI" id="CHEBI:18420"/>
    </ligand>
</feature>
<comment type="pathway">
    <text evidence="8">Cofactor biosynthesis; NAD(+) biosynthesis; NAD(+) from deamido-NAD(+) (ammonia route): step 1/1.</text>
</comment>
<keyword evidence="3 8" id="KW-0479">Metal-binding</keyword>
<evidence type="ECO:0000256" key="5">
    <source>
        <dbReference type="ARBA" id="ARBA00022840"/>
    </source>
</evidence>
<proteinExistence type="inferred from homology"/>
<evidence type="ECO:0000256" key="7">
    <source>
        <dbReference type="ARBA" id="ARBA00023027"/>
    </source>
</evidence>
<dbReference type="SUPFAM" id="SSF52402">
    <property type="entry name" value="Adenine nucleotide alpha hydrolases-like"/>
    <property type="match status" value="1"/>
</dbReference>
<evidence type="ECO:0000256" key="4">
    <source>
        <dbReference type="ARBA" id="ARBA00022741"/>
    </source>
</evidence>
<comment type="function">
    <text evidence="8">Catalyzes the ATP-dependent amidation of deamido-NAD to form NAD. Uses ammonia as a nitrogen source.</text>
</comment>
<keyword evidence="7 8" id="KW-0520">NAD</keyword>
<dbReference type="PANTHER" id="PTHR23090:SF9">
    <property type="entry name" value="GLUTAMINE-DEPENDENT NAD(+) SYNTHETASE"/>
    <property type="match status" value="1"/>
</dbReference>